<keyword evidence="2" id="KW-1185">Reference proteome</keyword>
<dbReference type="Pfam" id="PF04402">
    <property type="entry name" value="SIMPL"/>
    <property type="match status" value="1"/>
</dbReference>
<dbReference type="PANTHER" id="PTHR34387">
    <property type="entry name" value="SLR1258 PROTEIN"/>
    <property type="match status" value="1"/>
</dbReference>
<dbReference type="InterPro" id="IPR052022">
    <property type="entry name" value="26kDa_periplasmic_antigen"/>
</dbReference>
<proteinExistence type="predicted"/>
<reference evidence="1 2" key="1">
    <citation type="submission" date="2019-07" db="EMBL/GenBank/DDBJ databases">
        <title>Rufibacter sp. nov., isolated from lake sediment.</title>
        <authorList>
            <person name="Qu J.-H."/>
        </authorList>
    </citation>
    <scope>NUCLEOTIDE SEQUENCE [LARGE SCALE GENOMIC DNA]</scope>
    <source>
        <strain evidence="1 2">NBS58-1</strain>
    </source>
</reference>
<dbReference type="EMBL" id="VKKY01000001">
    <property type="protein sequence ID" value="KAA3440598.1"/>
    <property type="molecule type" value="Genomic_DNA"/>
</dbReference>
<organism evidence="1 2">
    <name type="scientific">Rufibacter hautae</name>
    <dbReference type="NCBI Taxonomy" id="2595005"/>
    <lineage>
        <taxon>Bacteria</taxon>
        <taxon>Pseudomonadati</taxon>
        <taxon>Bacteroidota</taxon>
        <taxon>Cytophagia</taxon>
        <taxon>Cytophagales</taxon>
        <taxon>Hymenobacteraceae</taxon>
        <taxon>Rufibacter</taxon>
    </lineage>
</organism>
<protein>
    <submittedName>
        <fullName evidence="1">DUF541 domain-containing protein</fullName>
    </submittedName>
</protein>
<name>A0A5B6TVK3_9BACT</name>
<dbReference type="InterPro" id="IPR007497">
    <property type="entry name" value="SIMPL/DUF541"/>
</dbReference>
<dbReference type="AlphaFoldDB" id="A0A5B6TVK3"/>
<dbReference type="Proteomes" id="UP000324133">
    <property type="component" value="Unassembled WGS sequence"/>
</dbReference>
<dbReference type="Gene3D" id="3.30.110.170">
    <property type="entry name" value="Protein of unknown function (DUF541), domain 1"/>
    <property type="match status" value="1"/>
</dbReference>
<dbReference type="GO" id="GO:0006974">
    <property type="term" value="P:DNA damage response"/>
    <property type="evidence" value="ECO:0007669"/>
    <property type="project" value="TreeGrafter"/>
</dbReference>
<comment type="caution">
    <text evidence="1">The sequence shown here is derived from an EMBL/GenBank/DDBJ whole genome shotgun (WGS) entry which is preliminary data.</text>
</comment>
<gene>
    <name evidence="1" type="ORF">FOA19_08085</name>
</gene>
<evidence type="ECO:0000313" key="1">
    <source>
        <dbReference type="EMBL" id="KAA3440598.1"/>
    </source>
</evidence>
<sequence length="198" mass="22120">MKSIFIILPLFLLISFSAISQIDKRNLTIDVIGSAKITVKPDVGILIIGIRENDLNFSDAITSLNKKTKDVTSQIASIGFKEEDIKTTDFKIEKYTVYVKDQNIDSGYVATQSITVDFKNSKETITRILNTFAKSNTDFTLNFDFKLSDELRTKVQDELIKLSIESSKHKAQLIASSTGVRLGKILDIGYGNNYYGGM</sequence>
<accession>A0A5B6TVK3</accession>
<evidence type="ECO:0000313" key="2">
    <source>
        <dbReference type="Proteomes" id="UP000324133"/>
    </source>
</evidence>
<dbReference type="Gene3D" id="3.30.70.2970">
    <property type="entry name" value="Protein of unknown function (DUF541), domain 2"/>
    <property type="match status" value="1"/>
</dbReference>
<dbReference type="PANTHER" id="PTHR34387:SF2">
    <property type="entry name" value="SLR1258 PROTEIN"/>
    <property type="match status" value="1"/>
</dbReference>
<dbReference type="RefSeq" id="WP_149090229.1">
    <property type="nucleotide sequence ID" value="NZ_VKKY01000001.1"/>
</dbReference>
<dbReference type="OrthoDB" id="702249at2"/>